<feature type="non-terminal residue" evidence="1">
    <location>
        <position position="1"/>
    </location>
</feature>
<evidence type="ECO:0000313" key="1">
    <source>
        <dbReference type="EMBL" id="JAS55761.1"/>
    </source>
</evidence>
<sequence length="150" mass="17667">RLTQEKYLADPVYKFMTDKQLEEARQQVQVTARKILKPPPVMKIREPIDDVISDDPGLKGFDTAKFVITDTTFSRNNRNRTILIRDVDGKLKAADWTTRHFMNQTFFPMEGRDLETPLMLGDDEYFEQVLNREQYEFILSRACIQFEPDD</sequence>
<gene>
    <name evidence="1" type="ORF">g.3304</name>
</gene>
<dbReference type="GO" id="GO:0005763">
    <property type="term" value="C:mitochondrial small ribosomal subunit"/>
    <property type="evidence" value="ECO:0007669"/>
    <property type="project" value="TreeGrafter"/>
</dbReference>
<reference evidence="1" key="1">
    <citation type="submission" date="2015-11" db="EMBL/GenBank/DDBJ databases">
        <title>De novo transcriptome assembly of four potential Pierce s Disease insect vectors from Arizona vineyards.</title>
        <authorList>
            <person name="Tassone E.E."/>
        </authorList>
    </citation>
    <scope>NUCLEOTIDE SEQUENCE</scope>
</reference>
<feature type="non-terminal residue" evidence="1">
    <location>
        <position position="150"/>
    </location>
</feature>
<dbReference type="AlphaFoldDB" id="A0A1B6G034"/>
<dbReference type="EMBL" id="GECZ01014008">
    <property type="protein sequence ID" value="JAS55761.1"/>
    <property type="molecule type" value="Transcribed_RNA"/>
</dbReference>
<name>A0A1B6G034_9HEMI</name>
<dbReference type="Pfam" id="PF10245">
    <property type="entry name" value="MRP-S22"/>
    <property type="match status" value="1"/>
</dbReference>
<organism evidence="1">
    <name type="scientific">Cuerna arida</name>
    <dbReference type="NCBI Taxonomy" id="1464854"/>
    <lineage>
        <taxon>Eukaryota</taxon>
        <taxon>Metazoa</taxon>
        <taxon>Ecdysozoa</taxon>
        <taxon>Arthropoda</taxon>
        <taxon>Hexapoda</taxon>
        <taxon>Insecta</taxon>
        <taxon>Pterygota</taxon>
        <taxon>Neoptera</taxon>
        <taxon>Paraneoptera</taxon>
        <taxon>Hemiptera</taxon>
        <taxon>Auchenorrhyncha</taxon>
        <taxon>Membracoidea</taxon>
        <taxon>Cicadellidae</taxon>
        <taxon>Cicadellinae</taxon>
        <taxon>Proconiini</taxon>
        <taxon>Cuerna</taxon>
    </lineage>
</organism>
<proteinExistence type="predicted"/>
<dbReference type="PANTHER" id="PTHR13071:SF4">
    <property type="entry name" value="SMALL RIBOSOMAL SUBUNIT PROTEIN MS22"/>
    <property type="match status" value="1"/>
</dbReference>
<accession>A0A1B6G034</accession>
<protein>
    <submittedName>
        <fullName evidence="1">Uncharacterized protein</fullName>
    </submittedName>
</protein>
<dbReference type="PANTHER" id="PTHR13071">
    <property type="entry name" value="MITOCHONDRIAL 28S RIBOSOMAL PROTEIN S22"/>
    <property type="match status" value="1"/>
</dbReference>
<dbReference type="InterPro" id="IPR019374">
    <property type="entry name" value="Ribosomal_mS22"/>
</dbReference>
<dbReference type="GO" id="GO:0003735">
    <property type="term" value="F:structural constituent of ribosome"/>
    <property type="evidence" value="ECO:0007669"/>
    <property type="project" value="TreeGrafter"/>
</dbReference>